<evidence type="ECO:0000256" key="4">
    <source>
        <dbReference type="ARBA" id="ARBA00022801"/>
    </source>
</evidence>
<dbReference type="AlphaFoldDB" id="A0A382BNA5"/>
<accession>A0A382BNA5</accession>
<dbReference type="UniPathway" id="UPA00031">
    <property type="reaction ID" value="UER00010"/>
</dbReference>
<dbReference type="HAMAP" id="MF_00278">
    <property type="entry name" value="HisH"/>
    <property type="match status" value="1"/>
</dbReference>
<evidence type="ECO:0000256" key="5">
    <source>
        <dbReference type="ARBA" id="ARBA00022962"/>
    </source>
</evidence>
<evidence type="ECO:0000256" key="3">
    <source>
        <dbReference type="ARBA" id="ARBA00022605"/>
    </source>
</evidence>
<dbReference type="GO" id="GO:0000107">
    <property type="term" value="F:imidazoleglycerol-phosphate synthase activity"/>
    <property type="evidence" value="ECO:0007669"/>
    <property type="project" value="TreeGrafter"/>
</dbReference>
<dbReference type="GO" id="GO:0004359">
    <property type="term" value="F:glutaminase activity"/>
    <property type="evidence" value="ECO:0007669"/>
    <property type="project" value="UniProtKB-EC"/>
</dbReference>
<comment type="subunit">
    <text evidence="2">Heterodimer of HisH and HisF.</text>
</comment>
<comment type="catalytic activity">
    <reaction evidence="9">
        <text>L-glutamine + H2O = L-glutamate + NH4(+)</text>
        <dbReference type="Rhea" id="RHEA:15889"/>
        <dbReference type="ChEBI" id="CHEBI:15377"/>
        <dbReference type="ChEBI" id="CHEBI:28938"/>
        <dbReference type="ChEBI" id="CHEBI:29985"/>
        <dbReference type="ChEBI" id="CHEBI:58359"/>
        <dbReference type="EC" id="3.5.1.2"/>
    </reaction>
</comment>
<keyword evidence="3" id="KW-0028">Amino-acid biosynthesis</keyword>
<comment type="pathway">
    <text evidence="1">Amino-acid biosynthesis; L-histidine biosynthesis; L-histidine from 5-phospho-alpha-D-ribose 1-diphosphate: step 5/9.</text>
</comment>
<dbReference type="InterPro" id="IPR017926">
    <property type="entry name" value="GATASE"/>
</dbReference>
<evidence type="ECO:0000256" key="9">
    <source>
        <dbReference type="ARBA" id="ARBA00049534"/>
    </source>
</evidence>
<dbReference type="EMBL" id="UINC01030367">
    <property type="protein sequence ID" value="SVB14647.1"/>
    <property type="molecule type" value="Genomic_DNA"/>
</dbReference>
<dbReference type="Pfam" id="PF00117">
    <property type="entry name" value="GATase"/>
    <property type="match status" value="1"/>
</dbReference>
<gene>
    <name evidence="11" type="ORF">METZ01_LOCUS167501</name>
</gene>
<dbReference type="PIRSF" id="PIRSF000495">
    <property type="entry name" value="Amidotransf_hisH"/>
    <property type="match status" value="1"/>
</dbReference>
<dbReference type="GO" id="GO:0016829">
    <property type="term" value="F:lyase activity"/>
    <property type="evidence" value="ECO:0007669"/>
    <property type="project" value="UniProtKB-KW"/>
</dbReference>
<evidence type="ECO:0000256" key="7">
    <source>
        <dbReference type="ARBA" id="ARBA00023239"/>
    </source>
</evidence>
<dbReference type="CDD" id="cd01748">
    <property type="entry name" value="GATase1_IGP_Synthase"/>
    <property type="match status" value="1"/>
</dbReference>
<dbReference type="NCBIfam" id="TIGR01855">
    <property type="entry name" value="IMP_synth_hisH"/>
    <property type="match status" value="1"/>
</dbReference>
<keyword evidence="6" id="KW-0368">Histidine biosynthesis</keyword>
<dbReference type="InterPro" id="IPR029062">
    <property type="entry name" value="Class_I_gatase-like"/>
</dbReference>
<evidence type="ECO:0000256" key="8">
    <source>
        <dbReference type="ARBA" id="ARBA00047838"/>
    </source>
</evidence>
<dbReference type="Gene3D" id="3.40.50.880">
    <property type="match status" value="1"/>
</dbReference>
<sequence length="208" mass="22417">MIKLIDYGAGNLTSVRKALSYLDAVFETPQVPEDLGHATAIIVPGVGNFEATTALDGVWRQGIANEVDRGTPLLGICLGLQWLFSGSDEAPDVPGFGVIDGCCRLLEQEAGDTSVVGTYKVPHVGWNSLHRQRDSWILEGVNEGNQVYFTHSFAAPITTECVGATRYGIDFASVVEQGQLVGVQFHPEKSGDVGLRILKNFLNRINAS</sequence>
<feature type="domain" description="Glutamine amidotransferase" evidence="10">
    <location>
        <begin position="4"/>
        <end position="202"/>
    </location>
</feature>
<dbReference type="PANTHER" id="PTHR42701">
    <property type="entry name" value="IMIDAZOLE GLYCEROL PHOSPHATE SYNTHASE SUBUNIT HISH"/>
    <property type="match status" value="1"/>
</dbReference>
<protein>
    <recommendedName>
        <fullName evidence="10">Glutamine amidotransferase domain-containing protein</fullName>
    </recommendedName>
</protein>
<keyword evidence="4" id="KW-0378">Hydrolase</keyword>
<evidence type="ECO:0000259" key="10">
    <source>
        <dbReference type="Pfam" id="PF00117"/>
    </source>
</evidence>
<dbReference type="InterPro" id="IPR010139">
    <property type="entry name" value="Imidazole-glycPsynth_HisH"/>
</dbReference>
<evidence type="ECO:0000256" key="6">
    <source>
        <dbReference type="ARBA" id="ARBA00023102"/>
    </source>
</evidence>
<proteinExistence type="inferred from homology"/>
<keyword evidence="5" id="KW-0315">Glutamine amidotransferase</keyword>
<comment type="catalytic activity">
    <reaction evidence="8">
        <text>5-[(5-phospho-1-deoxy-D-ribulos-1-ylimino)methylamino]-1-(5-phospho-beta-D-ribosyl)imidazole-4-carboxamide + L-glutamine = D-erythro-1-(imidazol-4-yl)glycerol 3-phosphate + 5-amino-1-(5-phospho-beta-D-ribosyl)imidazole-4-carboxamide + L-glutamate + H(+)</text>
        <dbReference type="Rhea" id="RHEA:24793"/>
        <dbReference type="ChEBI" id="CHEBI:15378"/>
        <dbReference type="ChEBI" id="CHEBI:29985"/>
        <dbReference type="ChEBI" id="CHEBI:58278"/>
        <dbReference type="ChEBI" id="CHEBI:58359"/>
        <dbReference type="ChEBI" id="CHEBI:58475"/>
        <dbReference type="ChEBI" id="CHEBI:58525"/>
        <dbReference type="EC" id="4.3.2.10"/>
    </reaction>
</comment>
<dbReference type="SUPFAM" id="SSF52317">
    <property type="entry name" value="Class I glutamine amidotransferase-like"/>
    <property type="match status" value="1"/>
</dbReference>
<evidence type="ECO:0000313" key="11">
    <source>
        <dbReference type="EMBL" id="SVB14647.1"/>
    </source>
</evidence>
<evidence type="ECO:0000256" key="2">
    <source>
        <dbReference type="ARBA" id="ARBA00011152"/>
    </source>
</evidence>
<evidence type="ECO:0000256" key="1">
    <source>
        <dbReference type="ARBA" id="ARBA00005091"/>
    </source>
</evidence>
<dbReference type="GO" id="GO:0000105">
    <property type="term" value="P:L-histidine biosynthetic process"/>
    <property type="evidence" value="ECO:0007669"/>
    <property type="project" value="UniProtKB-UniPathway"/>
</dbReference>
<dbReference type="PANTHER" id="PTHR42701:SF1">
    <property type="entry name" value="IMIDAZOLE GLYCEROL PHOSPHATE SYNTHASE SUBUNIT HISH"/>
    <property type="match status" value="1"/>
</dbReference>
<reference evidence="11" key="1">
    <citation type="submission" date="2018-05" db="EMBL/GenBank/DDBJ databases">
        <authorList>
            <person name="Lanie J.A."/>
            <person name="Ng W.-L."/>
            <person name="Kazmierczak K.M."/>
            <person name="Andrzejewski T.M."/>
            <person name="Davidsen T.M."/>
            <person name="Wayne K.J."/>
            <person name="Tettelin H."/>
            <person name="Glass J.I."/>
            <person name="Rusch D."/>
            <person name="Podicherti R."/>
            <person name="Tsui H.-C.T."/>
            <person name="Winkler M.E."/>
        </authorList>
    </citation>
    <scope>NUCLEOTIDE SEQUENCE</scope>
</reference>
<dbReference type="PROSITE" id="PS51273">
    <property type="entry name" value="GATASE_TYPE_1"/>
    <property type="match status" value="1"/>
</dbReference>
<keyword evidence="7" id="KW-0456">Lyase</keyword>
<name>A0A382BNA5_9ZZZZ</name>
<organism evidence="11">
    <name type="scientific">marine metagenome</name>
    <dbReference type="NCBI Taxonomy" id="408172"/>
    <lineage>
        <taxon>unclassified sequences</taxon>
        <taxon>metagenomes</taxon>
        <taxon>ecological metagenomes</taxon>
    </lineage>
</organism>